<evidence type="ECO:0000313" key="3">
    <source>
        <dbReference type="Proteomes" id="UP000836841"/>
    </source>
</evidence>
<protein>
    <recommendedName>
        <fullName evidence="4">Copper transporter</fullName>
    </recommendedName>
</protein>
<keyword evidence="1" id="KW-0812">Transmembrane</keyword>
<dbReference type="Proteomes" id="UP000836841">
    <property type="component" value="Chromosome 4"/>
</dbReference>
<evidence type="ECO:0000256" key="1">
    <source>
        <dbReference type="SAM" id="Phobius"/>
    </source>
</evidence>
<keyword evidence="1" id="KW-1133">Transmembrane helix</keyword>
<reference evidence="2 3" key="1">
    <citation type="submission" date="2022-03" db="EMBL/GenBank/DDBJ databases">
        <authorList>
            <person name="Nunn A."/>
            <person name="Chopra R."/>
            <person name="Nunn A."/>
            <person name="Contreras Garrido A."/>
        </authorList>
    </citation>
    <scope>NUCLEOTIDE SEQUENCE [LARGE SCALE GENOMIC DNA]</scope>
</reference>
<keyword evidence="3" id="KW-1185">Reference proteome</keyword>
<proteinExistence type="predicted"/>
<organism evidence="2 3">
    <name type="scientific">Thlaspi arvense</name>
    <name type="common">Field penny-cress</name>
    <dbReference type="NCBI Taxonomy" id="13288"/>
    <lineage>
        <taxon>Eukaryota</taxon>
        <taxon>Viridiplantae</taxon>
        <taxon>Streptophyta</taxon>
        <taxon>Embryophyta</taxon>
        <taxon>Tracheophyta</taxon>
        <taxon>Spermatophyta</taxon>
        <taxon>Magnoliopsida</taxon>
        <taxon>eudicotyledons</taxon>
        <taxon>Gunneridae</taxon>
        <taxon>Pentapetalae</taxon>
        <taxon>rosids</taxon>
        <taxon>malvids</taxon>
        <taxon>Brassicales</taxon>
        <taxon>Brassicaceae</taxon>
        <taxon>Thlaspideae</taxon>
        <taxon>Thlaspi</taxon>
    </lineage>
</organism>
<dbReference type="EMBL" id="OU466860">
    <property type="protein sequence ID" value="CAH2058698.1"/>
    <property type="molecule type" value="Genomic_DNA"/>
</dbReference>
<sequence length="108" mass="12203">MYWDAHIGDNIDSENPLGCHCPVAPAPSLPIGVEWTFFLNLWITYHSAIVITLYCLAIAATAFVEILLVAQWNTDRLARIREALAPCETLGQLRKSIIEMSILREHLR</sequence>
<dbReference type="AlphaFoldDB" id="A0AAU9S8W2"/>
<evidence type="ECO:0008006" key="4">
    <source>
        <dbReference type="Google" id="ProtNLM"/>
    </source>
</evidence>
<feature type="transmembrane region" description="Helical" evidence="1">
    <location>
        <begin position="45"/>
        <end position="70"/>
    </location>
</feature>
<gene>
    <name evidence="2" type="ORF">TAV2_LOCUS12811</name>
</gene>
<accession>A0AAU9S8W2</accession>
<keyword evidence="1" id="KW-0472">Membrane</keyword>
<evidence type="ECO:0000313" key="2">
    <source>
        <dbReference type="EMBL" id="CAH2058698.1"/>
    </source>
</evidence>
<name>A0AAU9S8W2_THLAR</name>